<keyword evidence="5" id="KW-1185">Reference proteome</keyword>
<dbReference type="Gene3D" id="3.80.10.10">
    <property type="entry name" value="Ribonuclease Inhibitor"/>
    <property type="match status" value="2"/>
</dbReference>
<dbReference type="Gene3D" id="3.90.1640.10">
    <property type="entry name" value="inorganic pyrophosphatase (n-terminal core)"/>
    <property type="match status" value="1"/>
</dbReference>
<keyword evidence="2" id="KW-0472">Membrane</keyword>
<dbReference type="InterPro" id="IPR032675">
    <property type="entry name" value="LRR_dom_sf"/>
</dbReference>
<feature type="coiled-coil region" evidence="1">
    <location>
        <begin position="351"/>
        <end position="378"/>
    </location>
</feature>
<dbReference type="PANTHER" id="PTHR12112:SF39">
    <property type="entry name" value="EG:152A3.5 PROTEIN (FBGN0003116_PN PROTEIN)"/>
    <property type="match status" value="1"/>
</dbReference>
<dbReference type="GO" id="GO:0004309">
    <property type="term" value="F:exopolyphosphatase activity"/>
    <property type="evidence" value="ECO:0007669"/>
    <property type="project" value="TreeGrafter"/>
</dbReference>
<dbReference type="SMART" id="SM00368">
    <property type="entry name" value="LRR_RI"/>
    <property type="match status" value="3"/>
</dbReference>
<organism evidence="4 5">
    <name type="scientific">Plasmodium falciparum (isolate NF54)</name>
    <dbReference type="NCBI Taxonomy" id="5843"/>
    <lineage>
        <taxon>Eukaryota</taxon>
        <taxon>Sar</taxon>
        <taxon>Alveolata</taxon>
        <taxon>Apicomplexa</taxon>
        <taxon>Aconoidasida</taxon>
        <taxon>Haemosporida</taxon>
        <taxon>Plasmodiidae</taxon>
        <taxon>Plasmodium</taxon>
        <taxon>Plasmodium (Laverania)</taxon>
    </lineage>
</organism>
<dbReference type="PANTHER" id="PTHR12112">
    <property type="entry name" value="BNIP - RELATED"/>
    <property type="match status" value="1"/>
</dbReference>
<keyword evidence="2" id="KW-0812">Transmembrane</keyword>
<dbReference type="EMBL" id="KE123877">
    <property type="protein sequence ID" value="EWC86119.1"/>
    <property type="molecule type" value="Genomic_DNA"/>
</dbReference>
<evidence type="ECO:0000259" key="3">
    <source>
        <dbReference type="Pfam" id="PF01368"/>
    </source>
</evidence>
<sequence length="612" mass="74122">MSSNNNLNEEEEILFFYEDPKSFDEKNLYEVNRAPWFYHLINVLGLTKDNFMEIKHMVEDKKNNILNLINYKSYTDNYLKKNDTMKNMLCAYLYSCKTSLYEYSKNINSEQNIHFVFTFGNITADLDSVCSSIIYSFFLFIWYSLKTNLIGKKKDDPLMFFIPVINIKKNDMKLKILIIWWLEKCGIENPEELLIFNDDLNLLEVLKNDTKYDTCLVDFNKSENNCVYNINNIKSIIDHHILNEEMKNKKITKSVFPIYVCSCMVIIAYFYKYSSEFLGISLLNRDIMWLIYGTMLKDSNNFPKDDFRKRWIQSDLNIYLSMKKYFRIPDIMDIYITQKFNNIRFSIDLKKFIEEKRKKQYEEEKEIIEQKKKIYEEKRKIKFEKYKVEKMKKKLIEREKYNKENIEYNYITIFNYFNYLMNNRKHYDIYFSFHDLYISPMRKWLSDNYVSIILQLCSCKKVKMLNLSYNKISYKSIKLFCNFFKENKFLFYLNLENNDLTNQGNIGEVINELFDVLKNNKSIKILNVANTNMKEDNAESICSMLEMNKMITDINIENNNFTFDQNYRIISYLRRNKKIWIEQAEHEKAENEKMEKEENYMHTYLMSVESSM</sequence>
<gene>
    <name evidence="4" type="ORF">PFNF54_04850</name>
</gene>
<evidence type="ECO:0000313" key="4">
    <source>
        <dbReference type="EMBL" id="EWC86119.1"/>
    </source>
</evidence>
<dbReference type="FunFam" id="3.90.1640.10:FF:000007">
    <property type="entry name" value="Uncharacterized protein"/>
    <property type="match status" value="1"/>
</dbReference>
<feature type="transmembrane region" description="Helical" evidence="2">
    <location>
        <begin position="254"/>
        <end position="271"/>
    </location>
</feature>
<feature type="domain" description="DDH" evidence="3">
    <location>
        <begin position="116"/>
        <end position="271"/>
    </location>
</feature>
<keyword evidence="2" id="KW-1133">Transmembrane helix</keyword>
<reference evidence="4 5" key="1">
    <citation type="submission" date="2013-02" db="EMBL/GenBank/DDBJ databases">
        <title>The Genome Sequence of Plasmodium falciparum NF54.</title>
        <authorList>
            <consortium name="The Broad Institute Genome Sequencing Platform"/>
            <consortium name="The Broad Institute Genome Sequencing Center for Infectious Disease"/>
            <person name="Neafsey D."/>
            <person name="Cheeseman I."/>
            <person name="Volkman S."/>
            <person name="Adams J."/>
            <person name="Walker B."/>
            <person name="Young S.K."/>
            <person name="Zeng Q."/>
            <person name="Gargeya S."/>
            <person name="Fitzgerald M."/>
            <person name="Haas B."/>
            <person name="Abouelleil A."/>
            <person name="Alvarado L."/>
            <person name="Arachchi H.M."/>
            <person name="Berlin A.M."/>
            <person name="Chapman S.B."/>
            <person name="Dewar J."/>
            <person name="Goldberg J."/>
            <person name="Griggs A."/>
            <person name="Gujja S."/>
            <person name="Hansen M."/>
            <person name="Howarth C."/>
            <person name="Imamovic A."/>
            <person name="Larimer J."/>
            <person name="McCowan C."/>
            <person name="Murphy C."/>
            <person name="Neiman D."/>
            <person name="Pearson M."/>
            <person name="Priest M."/>
            <person name="Roberts A."/>
            <person name="Saif S."/>
            <person name="Shea T."/>
            <person name="Sisk P."/>
            <person name="Sykes S."/>
            <person name="Wortman J."/>
            <person name="Nusbaum C."/>
            <person name="Birren B."/>
        </authorList>
    </citation>
    <scope>NUCLEOTIDE SEQUENCE [LARGE SCALE GENOMIC DNA]</scope>
    <source>
        <strain evidence="4 5">NF54</strain>
    </source>
</reference>
<dbReference type="InterPro" id="IPR001667">
    <property type="entry name" value="DDH_dom"/>
</dbReference>
<accession>W7JYG5</accession>
<protein>
    <recommendedName>
        <fullName evidence="3">DDH domain-containing protein</fullName>
    </recommendedName>
</protein>
<evidence type="ECO:0000256" key="2">
    <source>
        <dbReference type="SAM" id="Phobius"/>
    </source>
</evidence>
<dbReference type="InterPro" id="IPR038763">
    <property type="entry name" value="DHH_sf"/>
</dbReference>
<keyword evidence="1" id="KW-0175">Coiled coil</keyword>
<dbReference type="AlphaFoldDB" id="W7JYG5"/>
<name>W7JYG5_PLAFO</name>
<proteinExistence type="predicted"/>
<dbReference type="Proteomes" id="UP000030673">
    <property type="component" value="Unassembled WGS sequence"/>
</dbReference>
<evidence type="ECO:0000256" key="1">
    <source>
        <dbReference type="SAM" id="Coils"/>
    </source>
</evidence>
<dbReference type="SUPFAM" id="SSF52047">
    <property type="entry name" value="RNI-like"/>
    <property type="match status" value="1"/>
</dbReference>
<dbReference type="SUPFAM" id="SSF64182">
    <property type="entry name" value="DHH phosphoesterases"/>
    <property type="match status" value="1"/>
</dbReference>
<dbReference type="GO" id="GO:0005737">
    <property type="term" value="C:cytoplasm"/>
    <property type="evidence" value="ECO:0007669"/>
    <property type="project" value="TreeGrafter"/>
</dbReference>
<dbReference type="Pfam" id="PF01368">
    <property type="entry name" value="DHH"/>
    <property type="match status" value="1"/>
</dbReference>
<feature type="transmembrane region" description="Helical" evidence="2">
    <location>
        <begin position="126"/>
        <end position="145"/>
    </location>
</feature>
<evidence type="ECO:0000313" key="5">
    <source>
        <dbReference type="Proteomes" id="UP000030673"/>
    </source>
</evidence>